<name>A0A1R3VFZ4_9HYPH</name>
<dbReference type="EMBL" id="FTPD01000056">
    <property type="protein sequence ID" value="SIT58852.1"/>
    <property type="molecule type" value="Genomic_DNA"/>
</dbReference>
<evidence type="ECO:0000313" key="1">
    <source>
        <dbReference type="EMBL" id="SIT58852.1"/>
    </source>
</evidence>
<organism evidence="1 2">
    <name type="scientific">Mesorhizobium prunaredense</name>
    <dbReference type="NCBI Taxonomy" id="1631249"/>
    <lineage>
        <taxon>Bacteria</taxon>
        <taxon>Pseudomonadati</taxon>
        <taxon>Pseudomonadota</taxon>
        <taxon>Alphaproteobacteria</taxon>
        <taxon>Hyphomicrobiales</taxon>
        <taxon>Phyllobacteriaceae</taxon>
        <taxon>Mesorhizobium</taxon>
    </lineage>
</organism>
<reference evidence="2" key="1">
    <citation type="submission" date="2017-01" db="EMBL/GenBank/DDBJ databases">
        <authorList>
            <person name="Brunel B."/>
        </authorList>
    </citation>
    <scope>NUCLEOTIDE SEQUENCE [LARGE SCALE GENOMIC DNA]</scope>
</reference>
<protein>
    <recommendedName>
        <fullName evidence="3">Type II toxin-antitoxin system HicA family toxin</fullName>
    </recommendedName>
</protein>
<evidence type="ECO:0000313" key="2">
    <source>
        <dbReference type="Proteomes" id="UP000188388"/>
    </source>
</evidence>
<dbReference type="Proteomes" id="UP000188388">
    <property type="component" value="Unassembled WGS sequence"/>
</dbReference>
<gene>
    <name evidence="1" type="ORF">BQ8794_60161</name>
</gene>
<dbReference type="AlphaFoldDB" id="A0A1R3VFZ4"/>
<evidence type="ECO:0008006" key="3">
    <source>
        <dbReference type="Google" id="ProtNLM"/>
    </source>
</evidence>
<dbReference type="STRING" id="1631249.BQ8794_60161"/>
<proteinExistence type="predicted"/>
<keyword evidence="2" id="KW-1185">Reference proteome</keyword>
<sequence length="84" mass="9590">MKAAHRQTLDRIFANPVSTSIKGGMSRHCWWQSVRKFRKGEARGCVSTLNGVTLRLHRPHPSPDTKSYVIREIRTFLIDSGVEL</sequence>
<accession>A0A1R3VFZ4</accession>